<comment type="caution">
    <text evidence="3">The sequence shown here is derived from an EMBL/GenBank/DDBJ whole genome shotgun (WGS) entry which is preliminary data.</text>
</comment>
<keyword evidence="4" id="KW-1185">Reference proteome</keyword>
<name>A0ABW6I7C5_9FLAO</name>
<evidence type="ECO:0000259" key="2">
    <source>
        <dbReference type="Pfam" id="PF14028"/>
    </source>
</evidence>
<feature type="domain" description="Lantibiotic dehydratase N-terminal" evidence="1">
    <location>
        <begin position="43"/>
        <end position="661"/>
    </location>
</feature>
<evidence type="ECO:0000313" key="4">
    <source>
        <dbReference type="Proteomes" id="UP001600107"/>
    </source>
</evidence>
<sequence>MKNITVLSDKIIREPIFPLSKYHNIPKDPNELGEFIDRLFDHKIFSEAVYLASPSLHKEWEKIVKGEKDRGKINESILKYYLRSFSNTVPFGLFTTYSIHSNINFKEDFTRFTNVDMEYLVKLVEHLNENEIIRKITLFRKNNTIYKVGNHYRYIEPQYRDNILTYTLSSIESDQLLDLLLSLTEKEFYLTDVKKMILDGVEDVNEEEIASYINQLVDSKIYISCFEVSLNEENLLGQIINFYQKHKIEILKDAYLNKIFEIIINVNEKIKVFDNVIFNSKEKYQNIFSELNNIGILFEEKFVVNSNLRKNTNDYFDEIKLDKKLNKLLSVLTKLSHSNIHSQSHFEVFKKNFYNRYENQEVPLMEALDNELGIGYLPNFKDDVIFSDLIDDIILPSEPIKVREVKIEPAIYNFWLNLFMKNTDIIDLEKENLEAFEINDKVVNGTFSVTYSYLNDKLYLKHAGGASGSNLLGRFSNNDKDVMAIMRKITDFEKSVFKDKITAEIIHLPMNRAGNILIRKVDRGSEISLISKTSNNSNTIDANDLTISLRGDRIILKSKKEDKEIMPFLTSAQNYHYNSLPIYQFLCDLQTQERLTKLSLNFGGFSIGGLNHFPRLIFGENLILQNATWLIKKEECKKIEDLKIYLDYINVPQFFYITNGGEDKMIIDKENLNTLNVLFDEINKNKVVKITECIYNMYDEDKGYANEFISIFQTNSNNKETVKPIIKVSQNEVVKRNFIYGDEWVYFKIYTGRVTADEILLKSISDITTNLINQKVIDKWFFLRFTDPDFHLRIRFHLTDVSKYNEVSNEIYAKFNELEKGNKIWKIDLSTYKRELERYQWSNIENSETIFYIDSKFTINLLNQLKKEKSIKRWFFILKSIDDFFVAFDLSVDDKNEIMQKMFNSFWVEHGSHKSIKKEIDVKFRKYEKEISTLFSTPPSSLKSIYLERLNELKAIKFNEKAKDNLHDLVWSYIHMHVNRFMPSNPRFHELILYGILEKYYKKEIGIMKYNKNLVEDETY</sequence>
<dbReference type="EMBL" id="JBHZPY010000012">
    <property type="protein sequence ID" value="MFE3872173.1"/>
    <property type="molecule type" value="Genomic_DNA"/>
</dbReference>
<accession>A0ABW6I7C5</accession>
<protein>
    <submittedName>
        <fullName evidence="3">Lantibiotic dehydratase</fullName>
    </submittedName>
</protein>
<proteinExistence type="predicted"/>
<evidence type="ECO:0000259" key="1">
    <source>
        <dbReference type="Pfam" id="PF04738"/>
    </source>
</evidence>
<dbReference type="Proteomes" id="UP001600107">
    <property type="component" value="Unassembled WGS sequence"/>
</dbReference>
<dbReference type="InterPro" id="IPR023809">
    <property type="entry name" value="Thiopep_bacteriocin_synth_dom"/>
</dbReference>
<dbReference type="RefSeq" id="WP_379852467.1">
    <property type="nucleotide sequence ID" value="NZ_JBHZPY010000012.1"/>
</dbReference>
<dbReference type="Pfam" id="PF14028">
    <property type="entry name" value="Lant_dehydr_C"/>
    <property type="match status" value="1"/>
</dbReference>
<evidence type="ECO:0000313" key="3">
    <source>
        <dbReference type="EMBL" id="MFE3872173.1"/>
    </source>
</evidence>
<dbReference type="NCBIfam" id="TIGR03891">
    <property type="entry name" value="thiopep_ocin"/>
    <property type="match status" value="1"/>
</dbReference>
<dbReference type="InterPro" id="IPR006827">
    <property type="entry name" value="Lant_deHydtase_N"/>
</dbReference>
<organism evidence="3 4">
    <name type="scientific">Flavobacterium zhoui</name>
    <dbReference type="NCBI Taxonomy" id="3230414"/>
    <lineage>
        <taxon>Bacteria</taxon>
        <taxon>Pseudomonadati</taxon>
        <taxon>Bacteroidota</taxon>
        <taxon>Flavobacteriia</taxon>
        <taxon>Flavobacteriales</taxon>
        <taxon>Flavobacteriaceae</taxon>
        <taxon>Flavobacterium</taxon>
    </lineage>
</organism>
<feature type="domain" description="Thiopeptide-type bacteriocin biosynthesis" evidence="2">
    <location>
        <begin position="744"/>
        <end position="1001"/>
    </location>
</feature>
<reference evidence="3 4" key="1">
    <citation type="submission" date="2024-06" db="EMBL/GenBank/DDBJ databases">
        <title>Flavobacterium spp. isolated from glacier.</title>
        <authorList>
            <person name="Han D."/>
        </authorList>
    </citation>
    <scope>NUCLEOTIDE SEQUENCE [LARGE SCALE GENOMIC DNA]</scope>
    <source>
        <strain evidence="3 4">ZS1P70</strain>
    </source>
</reference>
<gene>
    <name evidence="3" type="ORF">ACFX5F_13165</name>
</gene>
<dbReference type="Pfam" id="PF04738">
    <property type="entry name" value="Lant_dehydr_N"/>
    <property type="match status" value="1"/>
</dbReference>